<evidence type="ECO:0000256" key="3">
    <source>
        <dbReference type="ARBA" id="ARBA00022692"/>
    </source>
</evidence>
<evidence type="ECO:0000256" key="5">
    <source>
        <dbReference type="ARBA" id="ARBA00023136"/>
    </source>
</evidence>
<name>A0ABQ4IC63_9ACTN</name>
<dbReference type="InterPro" id="IPR003838">
    <property type="entry name" value="ABC3_permease_C"/>
</dbReference>
<organism evidence="8 9">
    <name type="scientific">Micromonospora gifhornensis</name>
    <dbReference type="NCBI Taxonomy" id="84594"/>
    <lineage>
        <taxon>Bacteria</taxon>
        <taxon>Bacillati</taxon>
        <taxon>Actinomycetota</taxon>
        <taxon>Actinomycetes</taxon>
        <taxon>Micromonosporales</taxon>
        <taxon>Micromonosporaceae</taxon>
        <taxon>Micromonospora</taxon>
    </lineage>
</organism>
<evidence type="ECO:0000259" key="7">
    <source>
        <dbReference type="Pfam" id="PF02687"/>
    </source>
</evidence>
<feature type="transmembrane region" description="Helical" evidence="6">
    <location>
        <begin position="240"/>
        <end position="262"/>
    </location>
</feature>
<feature type="transmembrane region" description="Helical" evidence="6">
    <location>
        <begin position="153"/>
        <end position="179"/>
    </location>
</feature>
<keyword evidence="3 6" id="KW-0812">Transmembrane</keyword>
<sequence length="508" mass="53149">MRPGTLFRLAFVGTRSDRARVPVTAAGAAIAVLVLLCCATVLSIEPAAGRYHNRMLTQPGLLLNVAVAMLLFSIPVLFLVGQCARLGAPARNRRLAALRMAGATPRQIAWVAAVETGLAATIGAAAGTAGYFVGRVLLDRPDLAGVRPLPTDVLPPVTAIVAIAVGVPLLATLLTVALLRRVAITPFGVLRQSRQQPVRAWPTLLLGIGLLGLVAINAAMRSEYVRQGGFGANRDDLFVIALLGCTVVMLLGLMFTVAWIGYHSARLLLRVTRRPSALIAARQILADPHAGSRSFTVILVVTAFGAAAMMLHSWLVTDVAVRTAAMLDPALGYDRPPLDLSGTAAFRSDVHTIVNTVLIGLIGVAALTLLIALVESGVARRRAIAALVAGGTPRAVLARALCWRVLLPAVPGIAIAGLVGMLGMRAFTTTATAGWSRTVCVGTPAECAGPDAERHLEYREVTHTLQTSVPWAEVGAVMSVALLAVLLVIGASVLMQRSTTDPAELRAG</sequence>
<comment type="subcellular location">
    <subcellularLocation>
        <location evidence="1">Cell membrane</location>
        <topology evidence="1">Multi-pass membrane protein</topology>
    </subcellularLocation>
</comment>
<feature type="transmembrane region" description="Helical" evidence="6">
    <location>
        <begin position="474"/>
        <end position="495"/>
    </location>
</feature>
<feature type="domain" description="ABC3 transporter permease C-terminal" evidence="7">
    <location>
        <begin position="67"/>
        <end position="181"/>
    </location>
</feature>
<feature type="transmembrane region" description="Helical" evidence="6">
    <location>
        <begin position="353"/>
        <end position="374"/>
    </location>
</feature>
<keyword evidence="5 6" id="KW-0472">Membrane</keyword>
<comment type="caution">
    <text evidence="8">The sequence shown here is derived from an EMBL/GenBank/DDBJ whole genome shotgun (WGS) entry which is preliminary data.</text>
</comment>
<feature type="transmembrane region" description="Helical" evidence="6">
    <location>
        <begin position="295"/>
        <end position="316"/>
    </location>
</feature>
<proteinExistence type="predicted"/>
<evidence type="ECO:0000313" key="8">
    <source>
        <dbReference type="EMBL" id="GIJ15425.1"/>
    </source>
</evidence>
<accession>A0ABQ4IC63</accession>
<evidence type="ECO:0000256" key="1">
    <source>
        <dbReference type="ARBA" id="ARBA00004651"/>
    </source>
</evidence>
<dbReference type="Pfam" id="PF02687">
    <property type="entry name" value="FtsX"/>
    <property type="match status" value="1"/>
</dbReference>
<keyword evidence="9" id="KW-1185">Reference proteome</keyword>
<feature type="transmembrane region" description="Helical" evidence="6">
    <location>
        <begin position="62"/>
        <end position="87"/>
    </location>
</feature>
<evidence type="ECO:0000256" key="4">
    <source>
        <dbReference type="ARBA" id="ARBA00022989"/>
    </source>
</evidence>
<evidence type="ECO:0000313" key="9">
    <source>
        <dbReference type="Proteomes" id="UP000647860"/>
    </source>
</evidence>
<feature type="transmembrane region" description="Helical" evidence="6">
    <location>
        <begin position="405"/>
        <end position="427"/>
    </location>
</feature>
<feature type="transmembrane region" description="Helical" evidence="6">
    <location>
        <begin position="21"/>
        <end position="42"/>
    </location>
</feature>
<feature type="transmembrane region" description="Helical" evidence="6">
    <location>
        <begin position="200"/>
        <end position="220"/>
    </location>
</feature>
<evidence type="ECO:0000256" key="6">
    <source>
        <dbReference type="SAM" id="Phobius"/>
    </source>
</evidence>
<dbReference type="EMBL" id="BOPA01000016">
    <property type="protein sequence ID" value="GIJ15425.1"/>
    <property type="molecule type" value="Genomic_DNA"/>
</dbReference>
<evidence type="ECO:0000256" key="2">
    <source>
        <dbReference type="ARBA" id="ARBA00022475"/>
    </source>
</evidence>
<keyword evidence="4 6" id="KW-1133">Transmembrane helix</keyword>
<reference evidence="8 9" key="1">
    <citation type="submission" date="2021-01" db="EMBL/GenBank/DDBJ databases">
        <title>Whole genome shotgun sequence of Verrucosispora gifhornensis NBRC 16317.</title>
        <authorList>
            <person name="Komaki H."/>
            <person name="Tamura T."/>
        </authorList>
    </citation>
    <scope>NUCLEOTIDE SEQUENCE [LARGE SCALE GENOMIC DNA]</scope>
    <source>
        <strain evidence="8 9">NBRC 16317</strain>
    </source>
</reference>
<dbReference type="RefSeq" id="WP_204290894.1">
    <property type="nucleotide sequence ID" value="NZ_BAAAGZ010000005.1"/>
</dbReference>
<gene>
    <name evidence="8" type="ORF">Vgi01_21090</name>
</gene>
<feature type="transmembrane region" description="Helical" evidence="6">
    <location>
        <begin position="108"/>
        <end position="133"/>
    </location>
</feature>
<dbReference type="Proteomes" id="UP000647860">
    <property type="component" value="Unassembled WGS sequence"/>
</dbReference>
<keyword evidence="2" id="KW-1003">Cell membrane</keyword>
<protein>
    <recommendedName>
        <fullName evidence="7">ABC3 transporter permease C-terminal domain-containing protein</fullName>
    </recommendedName>
</protein>